<dbReference type="PATRIC" id="fig|442562.3.peg.3946"/>
<comment type="similarity">
    <text evidence="1">Belongs to the LptD family.</text>
</comment>
<proteinExistence type="inferred from homology"/>
<dbReference type="PANTHER" id="PTHR30189">
    <property type="entry name" value="LPS-ASSEMBLY PROTEIN"/>
    <property type="match status" value="1"/>
</dbReference>
<dbReference type="Proteomes" id="UP000019666">
    <property type="component" value="Unassembled WGS sequence"/>
</dbReference>
<dbReference type="STRING" id="442562.Rumeso_04000"/>
<evidence type="ECO:0000313" key="4">
    <source>
        <dbReference type="Proteomes" id="UP000019666"/>
    </source>
</evidence>
<dbReference type="GO" id="GO:0043165">
    <property type="term" value="P:Gram-negative-bacterium-type cell outer membrane assembly"/>
    <property type="evidence" value="ECO:0007669"/>
    <property type="project" value="UniProtKB-UniRule"/>
</dbReference>
<keyword evidence="1" id="KW-0732">Signal</keyword>
<dbReference type="AlphaFoldDB" id="A0A017HJX5"/>
<feature type="signal peptide" evidence="1">
    <location>
        <begin position="1"/>
        <end position="18"/>
    </location>
</feature>
<accession>A0A017HJX5</accession>
<dbReference type="PANTHER" id="PTHR30189:SF1">
    <property type="entry name" value="LPS-ASSEMBLY PROTEIN LPTD"/>
    <property type="match status" value="1"/>
</dbReference>
<dbReference type="HOGENOM" id="CLU_009039_3_0_5"/>
<dbReference type="GO" id="GO:0009279">
    <property type="term" value="C:cell outer membrane"/>
    <property type="evidence" value="ECO:0007669"/>
    <property type="project" value="UniProtKB-SubCell"/>
</dbReference>
<reference evidence="3 4" key="1">
    <citation type="submission" date="2013-02" db="EMBL/GenBank/DDBJ databases">
        <authorList>
            <person name="Fiebig A."/>
            <person name="Goeker M."/>
            <person name="Klenk H.-P.P."/>
        </authorList>
    </citation>
    <scope>NUCLEOTIDE SEQUENCE [LARGE SCALE GENOMIC DNA]</scope>
    <source>
        <strain evidence="3 4">DSM 19309</strain>
    </source>
</reference>
<evidence type="ECO:0000313" key="3">
    <source>
        <dbReference type="EMBL" id="EYD74463.1"/>
    </source>
</evidence>
<keyword evidence="4" id="KW-1185">Reference proteome</keyword>
<dbReference type="HAMAP" id="MF_01411">
    <property type="entry name" value="LPS_assembly_LptD"/>
    <property type="match status" value="1"/>
</dbReference>
<dbReference type="EMBL" id="AOSK01000113">
    <property type="protein sequence ID" value="EYD74463.1"/>
    <property type="molecule type" value="Genomic_DNA"/>
</dbReference>
<name>A0A017HJX5_9RHOB</name>
<evidence type="ECO:0000256" key="1">
    <source>
        <dbReference type="HAMAP-Rule" id="MF_01411"/>
    </source>
</evidence>
<comment type="subunit">
    <text evidence="1">Component of the lipopolysaccharide transport and assembly complex.</text>
</comment>
<protein>
    <recommendedName>
        <fullName evidence="1">LPS-assembly protein LptD</fullName>
    </recommendedName>
</protein>
<dbReference type="InterPro" id="IPR007543">
    <property type="entry name" value="LptD_C"/>
</dbReference>
<dbReference type="InterPro" id="IPR050218">
    <property type="entry name" value="LptD"/>
</dbReference>
<dbReference type="Pfam" id="PF04453">
    <property type="entry name" value="LptD"/>
    <property type="match status" value="1"/>
</dbReference>
<comment type="caution">
    <text evidence="1">Lacks conserved residue(s) required for the propagation of feature annotation.</text>
</comment>
<dbReference type="InterPro" id="IPR020889">
    <property type="entry name" value="LipoPS_assembly_LptD"/>
</dbReference>
<dbReference type="GO" id="GO:1990351">
    <property type="term" value="C:transporter complex"/>
    <property type="evidence" value="ECO:0007669"/>
    <property type="project" value="TreeGrafter"/>
</dbReference>
<dbReference type="OrthoDB" id="9760225at2"/>
<organism evidence="3 4">
    <name type="scientific">Rubellimicrobium mesophilum DSM 19309</name>
    <dbReference type="NCBI Taxonomy" id="442562"/>
    <lineage>
        <taxon>Bacteria</taxon>
        <taxon>Pseudomonadati</taxon>
        <taxon>Pseudomonadota</taxon>
        <taxon>Alphaproteobacteria</taxon>
        <taxon>Rhodobacterales</taxon>
        <taxon>Roseobacteraceae</taxon>
        <taxon>Rubellimicrobium</taxon>
    </lineage>
</organism>
<feature type="chain" id="PRO_5008979313" description="LPS-assembly protein LptD" evidence="1">
    <location>
        <begin position="19"/>
        <end position="698"/>
    </location>
</feature>
<keyword evidence="1" id="KW-0472">Membrane</keyword>
<comment type="subcellular location">
    <subcellularLocation>
        <location evidence="1">Cell outer membrane</location>
    </subcellularLocation>
</comment>
<feature type="domain" description="LptD C-terminal" evidence="2">
    <location>
        <begin position="263"/>
        <end position="623"/>
    </location>
</feature>
<comment type="function">
    <text evidence="1">Involved in the assembly of lipopolysaccharide (LPS) at the surface of the outer membrane.</text>
</comment>
<evidence type="ECO:0000259" key="2">
    <source>
        <dbReference type="Pfam" id="PF04453"/>
    </source>
</evidence>
<dbReference type="GO" id="GO:0015920">
    <property type="term" value="P:lipopolysaccharide transport"/>
    <property type="evidence" value="ECO:0007669"/>
    <property type="project" value="InterPro"/>
</dbReference>
<keyword evidence="1" id="KW-0998">Cell outer membrane</keyword>
<dbReference type="RefSeq" id="WP_037280501.1">
    <property type="nucleotide sequence ID" value="NZ_KK088573.1"/>
</dbReference>
<comment type="caution">
    <text evidence="3">The sequence shown here is derived from an EMBL/GenBank/DDBJ whole genome shotgun (WGS) entry which is preliminary data.</text>
</comment>
<gene>
    <name evidence="1" type="primary">lptD</name>
    <name evidence="3" type="ORF">Rumeso_04000</name>
</gene>
<sequence length="698" mass="75601" precursor="true">MRRLLALLLALLPLAAPAQESAVLVADTLVVTQDERLVATGNVQAFYEGTTLSAAEVAYDRAADRLTIEGPILIRDADGTVVTAERAELDPRLEDGLLRGARLVLDRQLQLAANRVDRLDGLTALTGAAASSCQVCPGTAPLWEIRAEQVIHDEAAEQLYFENARFLVRGVPIFWVPRMRLPDPNNERATGLLIPRIRTTDDLGVGLKLPYFIELGPTRDLTLTPYLSRQTRTLEARYRQAFLRGDLQVEGAVSRDDLTEGPRGFVTARGAFDLGDRLDLLFHGTAVSDKDYLLDYGYSDDDRLETSVRLSRVGQTSLFAADVTQYRSLRQDEREGPLPPVVAQLSWEKRNDALGGTVTLGVGLDGFARTASGSGEASRDVTRAGAFAGWRADRVLGPGVLIEGEARAALDAYRVADDPAYAESFLRASPAAAVTLRWPLIRHGTQAGSDLLEPVASLGWTGAFGNEPPNEDSRLPEFDEANLHALSRLPGEDEVETGGRLSLGLSWTRTGPGFSSTLAVGRVLRTEALEASQASGLSGMSSDWLLAEGLDLAGGFAFDLRTLFHDDLADFRPGKTEARLDWSNDAITLGTAYLHVPADAEEDRPDTAAEILFDAELRPSERWTIQGDTRYDLEADRPARVGLGLGWRNECVEVDVSVARRYTSADDGGPSTDFGLSVNLNGFSAGRQARVTPGACRG</sequence>